<sequence length="130" mass="14139">MVYPIEAAIVNACHSGQSGTGDVAILTPANRVPLMPFAQIASRIGGAITVALTLLALSRLVQHCCAIAGNEGRACTQRGYSHCAIRRQLLTLAHRDGEPPLLLSASFRRHSICSFLSRRHEQHWLVCQEL</sequence>
<dbReference type="Proteomes" id="UP000622890">
    <property type="component" value="Unassembled WGS sequence"/>
</dbReference>
<evidence type="ECO:0000313" key="2">
    <source>
        <dbReference type="Proteomes" id="UP000622890"/>
    </source>
</evidence>
<keyword evidence="2" id="KW-1185">Reference proteome</keyword>
<dbReference type="GO" id="GO:0016020">
    <property type="term" value="C:membrane"/>
    <property type="evidence" value="ECO:0007669"/>
    <property type="project" value="InterPro"/>
</dbReference>
<dbReference type="PANTHER" id="PTHR40033">
    <property type="entry name" value="NA(+)-MALATE SYMPORTER"/>
    <property type="match status" value="1"/>
</dbReference>
<dbReference type="EMBL" id="JAEPBG010000004">
    <property type="protein sequence ID" value="MBK4735470.1"/>
    <property type="molecule type" value="Genomic_DNA"/>
</dbReference>
<dbReference type="AlphaFoldDB" id="A0A934SU31"/>
<accession>A0A934SU31</accession>
<reference evidence="1" key="1">
    <citation type="submission" date="2021-01" db="EMBL/GenBank/DDBJ databases">
        <title>Genome sequence of strain Noviherbaspirillum sp. DKR-6.</title>
        <authorList>
            <person name="Chaudhary D.K."/>
        </authorList>
    </citation>
    <scope>NUCLEOTIDE SEQUENCE</scope>
    <source>
        <strain evidence="1">DKR-6</strain>
    </source>
</reference>
<evidence type="ECO:0000313" key="1">
    <source>
        <dbReference type="EMBL" id="MBK4735470.1"/>
    </source>
</evidence>
<dbReference type="GO" id="GO:0008514">
    <property type="term" value="F:organic anion transmembrane transporter activity"/>
    <property type="evidence" value="ECO:0007669"/>
    <property type="project" value="InterPro"/>
</dbReference>
<gene>
    <name evidence="1" type="ORF">JJB74_12665</name>
</gene>
<name>A0A934SU31_9BURK</name>
<dbReference type="PANTHER" id="PTHR40033:SF1">
    <property type="entry name" value="CITRATE-SODIUM SYMPORTER"/>
    <property type="match status" value="1"/>
</dbReference>
<proteinExistence type="predicted"/>
<dbReference type="Pfam" id="PF03390">
    <property type="entry name" value="2HCT"/>
    <property type="match status" value="1"/>
</dbReference>
<protein>
    <submittedName>
        <fullName evidence="1">2-hydroxycarboxylate transporter family protein</fullName>
    </submittedName>
</protein>
<comment type="caution">
    <text evidence="1">The sequence shown here is derived from an EMBL/GenBank/DDBJ whole genome shotgun (WGS) entry which is preliminary data.</text>
</comment>
<dbReference type="InterPro" id="IPR004679">
    <property type="entry name" value="2-OHcarboxylate_transport"/>
</dbReference>
<organism evidence="1 2">
    <name type="scientific">Noviherbaspirillum pedocola</name>
    <dbReference type="NCBI Taxonomy" id="2801341"/>
    <lineage>
        <taxon>Bacteria</taxon>
        <taxon>Pseudomonadati</taxon>
        <taxon>Pseudomonadota</taxon>
        <taxon>Betaproteobacteria</taxon>
        <taxon>Burkholderiales</taxon>
        <taxon>Oxalobacteraceae</taxon>
        <taxon>Noviherbaspirillum</taxon>
    </lineage>
</organism>